<feature type="compositionally biased region" description="Low complexity" evidence="1">
    <location>
        <begin position="39"/>
        <end position="48"/>
    </location>
</feature>
<evidence type="ECO:0000313" key="2">
    <source>
        <dbReference type="EMBL" id="GAA1396291.1"/>
    </source>
</evidence>
<evidence type="ECO:0000313" key="3">
    <source>
        <dbReference type="Proteomes" id="UP001499863"/>
    </source>
</evidence>
<accession>A0ABN1Y2T4</accession>
<organism evidence="2 3">
    <name type="scientific">Kitasatospora putterlickiae</name>
    <dbReference type="NCBI Taxonomy" id="221725"/>
    <lineage>
        <taxon>Bacteria</taxon>
        <taxon>Bacillati</taxon>
        <taxon>Actinomycetota</taxon>
        <taxon>Actinomycetes</taxon>
        <taxon>Kitasatosporales</taxon>
        <taxon>Streptomycetaceae</taxon>
        <taxon>Kitasatospora</taxon>
    </lineage>
</organism>
<dbReference type="EMBL" id="BAAAKJ010000175">
    <property type="protein sequence ID" value="GAA1396291.1"/>
    <property type="molecule type" value="Genomic_DNA"/>
</dbReference>
<protein>
    <submittedName>
        <fullName evidence="2">Uncharacterized protein</fullName>
    </submittedName>
</protein>
<evidence type="ECO:0000256" key="1">
    <source>
        <dbReference type="SAM" id="MobiDB-lite"/>
    </source>
</evidence>
<proteinExistence type="predicted"/>
<reference evidence="2 3" key="1">
    <citation type="journal article" date="2019" name="Int. J. Syst. Evol. Microbiol.">
        <title>The Global Catalogue of Microorganisms (GCM) 10K type strain sequencing project: providing services to taxonomists for standard genome sequencing and annotation.</title>
        <authorList>
            <consortium name="The Broad Institute Genomics Platform"/>
            <consortium name="The Broad Institute Genome Sequencing Center for Infectious Disease"/>
            <person name="Wu L."/>
            <person name="Ma J."/>
        </authorList>
    </citation>
    <scope>NUCLEOTIDE SEQUENCE [LARGE SCALE GENOMIC DNA]</scope>
    <source>
        <strain evidence="2 3">JCM 12393</strain>
    </source>
</reference>
<name>A0ABN1Y2T4_9ACTN</name>
<keyword evidence="3" id="KW-1185">Reference proteome</keyword>
<gene>
    <name evidence="2" type="ORF">GCM10009639_32250</name>
</gene>
<sequence>MPNTPTPIAISAGVISQLSAYEDSVATTMPTRVKDRQSTARTTALRTSSGRRRRRRAVGIGRPPGADTSAAGAESTPPRSTLPRRTRTMRANPPNRYQIV</sequence>
<dbReference type="Proteomes" id="UP001499863">
    <property type="component" value="Unassembled WGS sequence"/>
</dbReference>
<comment type="caution">
    <text evidence="2">The sequence shown here is derived from an EMBL/GenBank/DDBJ whole genome shotgun (WGS) entry which is preliminary data.</text>
</comment>
<feature type="region of interest" description="Disordered" evidence="1">
    <location>
        <begin position="28"/>
        <end position="100"/>
    </location>
</feature>